<accession>A0AAV6U4B0</accession>
<name>A0AAV6U4B0_9ARAC</name>
<proteinExistence type="predicted"/>
<feature type="chain" id="PRO_5044000634" evidence="1">
    <location>
        <begin position="17"/>
        <end position="183"/>
    </location>
</feature>
<sequence length="183" mass="20880">MSTLVLLLWIIAGSAAKDFRNETIACVFQKYDACYNYISTLGASFTHRSDMTVQELAHSCKNEADVQNCIMNVAPICRSNPEFGSTQRITSLVHNICTNKSVDQIMFLNSSSCYNQYYYKRDECVKKYDVGKNTDAKSLCCSNLKTLRCLAEDMQSVCPRNYTQFRTNLTETYRGYHTLNLSE</sequence>
<organism evidence="2 3">
    <name type="scientific">Oedothorax gibbosus</name>
    <dbReference type="NCBI Taxonomy" id="931172"/>
    <lineage>
        <taxon>Eukaryota</taxon>
        <taxon>Metazoa</taxon>
        <taxon>Ecdysozoa</taxon>
        <taxon>Arthropoda</taxon>
        <taxon>Chelicerata</taxon>
        <taxon>Arachnida</taxon>
        <taxon>Araneae</taxon>
        <taxon>Araneomorphae</taxon>
        <taxon>Entelegynae</taxon>
        <taxon>Araneoidea</taxon>
        <taxon>Linyphiidae</taxon>
        <taxon>Erigoninae</taxon>
        <taxon>Oedothorax</taxon>
    </lineage>
</organism>
<protein>
    <submittedName>
        <fullName evidence="2">Uncharacterized protein</fullName>
    </submittedName>
</protein>
<comment type="caution">
    <text evidence="2">The sequence shown here is derived from an EMBL/GenBank/DDBJ whole genome shotgun (WGS) entry which is preliminary data.</text>
</comment>
<gene>
    <name evidence="2" type="ORF">JTE90_000149</name>
</gene>
<dbReference type="EMBL" id="JAFNEN010000648">
    <property type="protein sequence ID" value="KAG8179115.1"/>
    <property type="molecule type" value="Genomic_DNA"/>
</dbReference>
<reference evidence="2 3" key="1">
    <citation type="journal article" date="2022" name="Nat. Ecol. Evol.">
        <title>A masculinizing supergene underlies an exaggerated male reproductive morph in a spider.</title>
        <authorList>
            <person name="Hendrickx F."/>
            <person name="De Corte Z."/>
            <person name="Sonet G."/>
            <person name="Van Belleghem S.M."/>
            <person name="Kostlbacher S."/>
            <person name="Vangestel C."/>
        </authorList>
    </citation>
    <scope>NUCLEOTIDE SEQUENCE [LARGE SCALE GENOMIC DNA]</scope>
    <source>
        <strain evidence="2">W744_W776</strain>
    </source>
</reference>
<evidence type="ECO:0000256" key="1">
    <source>
        <dbReference type="SAM" id="SignalP"/>
    </source>
</evidence>
<evidence type="ECO:0000313" key="3">
    <source>
        <dbReference type="Proteomes" id="UP000827092"/>
    </source>
</evidence>
<keyword evidence="1" id="KW-0732">Signal</keyword>
<keyword evidence="3" id="KW-1185">Reference proteome</keyword>
<feature type="signal peptide" evidence="1">
    <location>
        <begin position="1"/>
        <end position="16"/>
    </location>
</feature>
<dbReference type="AlphaFoldDB" id="A0AAV6U4B0"/>
<dbReference type="Proteomes" id="UP000827092">
    <property type="component" value="Unassembled WGS sequence"/>
</dbReference>
<evidence type="ECO:0000313" key="2">
    <source>
        <dbReference type="EMBL" id="KAG8179115.1"/>
    </source>
</evidence>